<protein>
    <recommendedName>
        <fullName evidence="7">Probable endonuclease 4</fullName>
        <ecNumber evidence="7">3.1.21.2</ecNumber>
    </recommendedName>
    <alternativeName>
        <fullName evidence="7">Endodeoxyribonuclease IV</fullName>
    </alternativeName>
    <alternativeName>
        <fullName evidence="7">Endonuclease IV</fullName>
    </alternativeName>
</protein>
<dbReference type="EC" id="3.1.21.2" evidence="7"/>
<evidence type="ECO:0000256" key="5">
    <source>
        <dbReference type="ARBA" id="ARBA00022833"/>
    </source>
</evidence>
<feature type="region of interest" description="Disordered" evidence="8">
    <location>
        <begin position="262"/>
        <end position="286"/>
    </location>
</feature>
<keyword evidence="5 7" id="KW-0862">Zinc</keyword>
<dbReference type="RefSeq" id="WP_182707480.1">
    <property type="nucleotide sequence ID" value="NZ_JACJII010000001.1"/>
</dbReference>
<dbReference type="GO" id="GO:0003906">
    <property type="term" value="F:DNA-(apurinic or apyrimidinic site) endonuclease activity"/>
    <property type="evidence" value="ECO:0007669"/>
    <property type="project" value="TreeGrafter"/>
</dbReference>
<dbReference type="PANTHER" id="PTHR21445">
    <property type="entry name" value="ENDONUCLEASE IV ENDODEOXYRIBONUCLEASE IV"/>
    <property type="match status" value="1"/>
</dbReference>
<dbReference type="PROSITE" id="PS00731">
    <property type="entry name" value="AP_NUCLEASE_F2_3"/>
    <property type="match status" value="1"/>
</dbReference>
<proteinExistence type="inferred from homology"/>
<feature type="binding site" evidence="7">
    <location>
        <position position="67"/>
    </location>
    <ligand>
        <name>Zn(2+)</name>
        <dbReference type="ChEBI" id="CHEBI:29105"/>
        <label>1</label>
    </ligand>
</feature>
<feature type="compositionally biased region" description="Basic and acidic residues" evidence="8">
    <location>
        <begin position="266"/>
        <end position="286"/>
    </location>
</feature>
<keyword evidence="2 7" id="KW-0479">Metal-binding</keyword>
<feature type="domain" description="Xylose isomerase-like TIM barrel" evidence="9">
    <location>
        <begin position="24"/>
        <end position="278"/>
    </location>
</feature>
<dbReference type="InterPro" id="IPR013022">
    <property type="entry name" value="Xyl_isomerase-like_TIM-brl"/>
</dbReference>
<dbReference type="GO" id="GO:0003677">
    <property type="term" value="F:DNA binding"/>
    <property type="evidence" value="ECO:0007669"/>
    <property type="project" value="InterPro"/>
</dbReference>
<feature type="binding site" evidence="7">
    <location>
        <position position="144"/>
    </location>
    <ligand>
        <name>Zn(2+)</name>
        <dbReference type="ChEBI" id="CHEBI:29105"/>
        <label>1</label>
    </ligand>
</feature>
<dbReference type="AlphaFoldDB" id="A0A7W3RB61"/>
<dbReference type="PANTHER" id="PTHR21445:SF0">
    <property type="entry name" value="APURINIC-APYRIMIDINIC ENDONUCLEASE"/>
    <property type="match status" value="1"/>
</dbReference>
<keyword evidence="7" id="KW-0540">Nuclease</keyword>
<feature type="binding site" evidence="7">
    <location>
        <position position="107"/>
    </location>
    <ligand>
        <name>Zn(2+)</name>
        <dbReference type="ChEBI" id="CHEBI:29105"/>
        <label>1</label>
    </ligand>
</feature>
<dbReference type="PROSITE" id="PS00729">
    <property type="entry name" value="AP_NUCLEASE_F2_1"/>
    <property type="match status" value="1"/>
</dbReference>
<comment type="catalytic activity">
    <reaction evidence="7">
        <text>Endonucleolytic cleavage to 5'-phosphooligonucleotide end-products.</text>
        <dbReference type="EC" id="3.1.21.2"/>
    </reaction>
</comment>
<evidence type="ECO:0000256" key="4">
    <source>
        <dbReference type="ARBA" id="ARBA00022801"/>
    </source>
</evidence>
<comment type="similarity">
    <text evidence="1 7">Belongs to the AP endonuclease 2 family.</text>
</comment>
<feature type="binding site" evidence="7">
    <location>
        <position position="215"/>
    </location>
    <ligand>
        <name>Zn(2+)</name>
        <dbReference type="ChEBI" id="CHEBI:29105"/>
        <label>2</label>
    </ligand>
</feature>
<dbReference type="PROSITE" id="PS00730">
    <property type="entry name" value="AP_NUCLEASE_F2_2"/>
    <property type="match status" value="1"/>
</dbReference>
<dbReference type="Pfam" id="PF01261">
    <property type="entry name" value="AP_endonuc_2"/>
    <property type="match status" value="1"/>
</dbReference>
<dbReference type="HAMAP" id="MF_00152">
    <property type="entry name" value="Nfo"/>
    <property type="match status" value="1"/>
</dbReference>
<evidence type="ECO:0000256" key="2">
    <source>
        <dbReference type="ARBA" id="ARBA00022723"/>
    </source>
</evidence>
<comment type="caution">
    <text evidence="10">The sequence shown here is derived from an EMBL/GenBank/DDBJ whole genome shotgun (WGS) entry which is preliminary data.</text>
</comment>
<feature type="binding site" evidence="7">
    <location>
        <position position="230"/>
    </location>
    <ligand>
        <name>Zn(2+)</name>
        <dbReference type="ChEBI" id="CHEBI:29105"/>
        <label>3</label>
    </ligand>
</feature>
<evidence type="ECO:0000313" key="10">
    <source>
        <dbReference type="EMBL" id="MBA9006632.1"/>
    </source>
</evidence>
<evidence type="ECO:0000256" key="1">
    <source>
        <dbReference type="ARBA" id="ARBA00005340"/>
    </source>
</evidence>
<sequence length="286" mass="30402">MSAADRPVGGHVPVAGGPATGGLKYADQIGAEVVQIFVSNPRGWALPDGRPDEDEKLRAGGVPVFVHANYLINVGSPTPETLEKSLASIRHALRRGHAVGAGGVVIHTGSSVTQSRDDAIRQVHERLLPVLEEIPDDGPALLLEPMAGQQNMLCATVDQLGPYFDALEHHPKLGVCLDTCHAWAAGHDLTAEKGVHETLNLLLETVGPGRLKLVHANDSKDPCGSGRDRHENIGAGLIGESPFAALFHHPATEGVPFIIETPGRAPEPHRRDIETLKRLRDTPPGS</sequence>
<feature type="binding site" evidence="7">
    <location>
        <position position="260"/>
    </location>
    <ligand>
        <name>Zn(2+)</name>
        <dbReference type="ChEBI" id="CHEBI:29105"/>
        <label>2</label>
    </ligand>
</feature>
<dbReference type="Gene3D" id="3.20.20.150">
    <property type="entry name" value="Divalent-metal-dependent TIM barrel enzymes"/>
    <property type="match status" value="1"/>
</dbReference>
<dbReference type="SMART" id="SM00518">
    <property type="entry name" value="AP2Ec"/>
    <property type="match status" value="1"/>
</dbReference>
<keyword evidence="6 7" id="KW-0234">DNA repair</keyword>
<dbReference type="InterPro" id="IPR036237">
    <property type="entry name" value="Xyl_isomerase-like_sf"/>
</dbReference>
<evidence type="ECO:0000256" key="3">
    <source>
        <dbReference type="ARBA" id="ARBA00022763"/>
    </source>
</evidence>
<evidence type="ECO:0000256" key="7">
    <source>
        <dbReference type="HAMAP-Rule" id="MF_00152"/>
    </source>
</evidence>
<evidence type="ECO:0000259" key="9">
    <source>
        <dbReference type="Pfam" id="PF01261"/>
    </source>
</evidence>
<gene>
    <name evidence="7" type="primary">nfo</name>
    <name evidence="10" type="ORF">HNR21_005514</name>
</gene>
<keyword evidence="3 7" id="KW-0227">DNA damage</keyword>
<evidence type="ECO:0000256" key="8">
    <source>
        <dbReference type="SAM" id="MobiDB-lite"/>
    </source>
</evidence>
<dbReference type="GO" id="GO:0008270">
    <property type="term" value="F:zinc ion binding"/>
    <property type="evidence" value="ECO:0007669"/>
    <property type="project" value="UniProtKB-UniRule"/>
</dbReference>
<keyword evidence="11" id="KW-1185">Reference proteome</keyword>
<accession>A0A7W3RB61</accession>
<reference evidence="10 11" key="1">
    <citation type="submission" date="2020-08" db="EMBL/GenBank/DDBJ databases">
        <title>Sequencing the genomes of 1000 actinobacteria strains.</title>
        <authorList>
            <person name="Klenk H.-P."/>
        </authorList>
    </citation>
    <scope>NUCLEOTIDE SEQUENCE [LARGE SCALE GENOMIC DNA]</scope>
    <source>
        <strain evidence="10 11">DSM 45823</strain>
    </source>
</reference>
<dbReference type="CDD" id="cd00019">
    <property type="entry name" value="AP2Ec"/>
    <property type="match status" value="1"/>
</dbReference>
<dbReference type="Proteomes" id="UP000539313">
    <property type="component" value="Unassembled WGS sequence"/>
</dbReference>
<dbReference type="GO" id="GO:0008081">
    <property type="term" value="F:phosphoric diester hydrolase activity"/>
    <property type="evidence" value="ECO:0007669"/>
    <property type="project" value="TreeGrafter"/>
</dbReference>
<comment type="cofactor">
    <cofactor evidence="7">
        <name>Zn(2+)</name>
        <dbReference type="ChEBI" id="CHEBI:29105"/>
    </cofactor>
    <text evidence="7">Binds 3 Zn(2+) ions.</text>
</comment>
<comment type="function">
    <text evidence="7">Endonuclease IV plays a role in DNA repair. It cleaves phosphodiester bonds at apurinic or apyrimidinic (AP) sites, generating a 3'-hydroxyl group and a 5'-terminal sugar phosphate.</text>
</comment>
<evidence type="ECO:0000313" key="11">
    <source>
        <dbReference type="Proteomes" id="UP000539313"/>
    </source>
</evidence>
<keyword evidence="4 7" id="KW-0378">Hydrolase</keyword>
<organism evidence="10 11">
    <name type="scientific">Thermomonospora cellulosilytica</name>
    <dbReference type="NCBI Taxonomy" id="1411118"/>
    <lineage>
        <taxon>Bacteria</taxon>
        <taxon>Bacillati</taxon>
        <taxon>Actinomycetota</taxon>
        <taxon>Actinomycetes</taxon>
        <taxon>Streptosporangiales</taxon>
        <taxon>Thermomonosporaceae</taxon>
        <taxon>Thermomonospora</taxon>
    </lineage>
</organism>
<evidence type="ECO:0000256" key="6">
    <source>
        <dbReference type="ARBA" id="ARBA00023204"/>
    </source>
</evidence>
<dbReference type="PROSITE" id="PS51432">
    <property type="entry name" value="AP_NUCLEASE_F2_4"/>
    <property type="match status" value="1"/>
</dbReference>
<dbReference type="InterPro" id="IPR018246">
    <property type="entry name" value="AP_endonuc_F2_Zn_BS"/>
</dbReference>
<dbReference type="EMBL" id="JACJII010000001">
    <property type="protein sequence ID" value="MBA9006632.1"/>
    <property type="molecule type" value="Genomic_DNA"/>
</dbReference>
<dbReference type="NCBIfam" id="TIGR00587">
    <property type="entry name" value="nfo"/>
    <property type="match status" value="1"/>
</dbReference>
<feature type="binding site" evidence="7">
    <location>
        <position position="181"/>
    </location>
    <ligand>
        <name>Zn(2+)</name>
        <dbReference type="ChEBI" id="CHEBI:29105"/>
        <label>3</label>
    </ligand>
</feature>
<feature type="binding site" evidence="7">
    <location>
        <position position="228"/>
    </location>
    <ligand>
        <name>Zn(2+)</name>
        <dbReference type="ChEBI" id="CHEBI:29105"/>
        <label>3</label>
    </ligand>
</feature>
<name>A0A7W3RB61_9ACTN</name>
<dbReference type="SUPFAM" id="SSF51658">
    <property type="entry name" value="Xylose isomerase-like"/>
    <property type="match status" value="1"/>
</dbReference>
<feature type="binding site" evidence="7">
    <location>
        <position position="178"/>
    </location>
    <ligand>
        <name>Zn(2+)</name>
        <dbReference type="ChEBI" id="CHEBI:29105"/>
        <label>2</label>
    </ligand>
</feature>
<feature type="binding site" evidence="7">
    <location>
        <position position="144"/>
    </location>
    <ligand>
        <name>Zn(2+)</name>
        <dbReference type="ChEBI" id="CHEBI:29105"/>
        <label>2</label>
    </ligand>
</feature>
<dbReference type="GO" id="GO:0008833">
    <property type="term" value="F:deoxyribonuclease IV (phage-T4-induced) activity"/>
    <property type="evidence" value="ECO:0007669"/>
    <property type="project" value="UniProtKB-UniRule"/>
</dbReference>
<dbReference type="GO" id="GO:0006284">
    <property type="term" value="P:base-excision repair"/>
    <property type="evidence" value="ECO:0007669"/>
    <property type="project" value="TreeGrafter"/>
</dbReference>
<dbReference type="InterPro" id="IPR001719">
    <property type="entry name" value="AP_endonuc_2"/>
</dbReference>
<keyword evidence="7" id="KW-0255">Endonuclease</keyword>